<protein>
    <submittedName>
        <fullName evidence="1">DUF4160 domain-containing protein</fullName>
    </submittedName>
</protein>
<dbReference type="InterPro" id="IPR025427">
    <property type="entry name" value="DUF4160"/>
</dbReference>
<dbReference type="RefSeq" id="WP_190351032.1">
    <property type="nucleotide sequence ID" value="NZ_JACJPY010000030.1"/>
</dbReference>
<proteinExistence type="predicted"/>
<reference evidence="1" key="2">
    <citation type="submission" date="2020-08" db="EMBL/GenBank/DDBJ databases">
        <authorList>
            <person name="Chen M."/>
            <person name="Teng W."/>
            <person name="Zhao L."/>
            <person name="Hu C."/>
            <person name="Zhou Y."/>
            <person name="Han B."/>
            <person name="Song L."/>
            <person name="Shu W."/>
        </authorList>
    </citation>
    <scope>NUCLEOTIDE SEQUENCE</scope>
    <source>
        <strain evidence="1">FACHB-1277</strain>
    </source>
</reference>
<dbReference type="EMBL" id="JACJPY010000030">
    <property type="protein sequence ID" value="MBD2150659.1"/>
    <property type="molecule type" value="Genomic_DNA"/>
</dbReference>
<comment type="caution">
    <text evidence="1">The sequence shown here is derived from an EMBL/GenBank/DDBJ whole genome shotgun (WGS) entry which is preliminary data.</text>
</comment>
<gene>
    <name evidence="1" type="ORF">H6F44_11085</name>
</gene>
<dbReference type="Pfam" id="PF13711">
    <property type="entry name" value="DUF4160"/>
    <property type="match status" value="1"/>
</dbReference>
<sequence length="71" mass="8168">MDFHNFFASLEQGEPPHIHVQHDGNVAKFWLQPIKLQNTGGFSATELNQIAKTVKENQVDFLEKWHDFFGG</sequence>
<organism evidence="1 2">
    <name type="scientific">Pseudanabaena cinerea FACHB-1277</name>
    <dbReference type="NCBI Taxonomy" id="2949581"/>
    <lineage>
        <taxon>Bacteria</taxon>
        <taxon>Bacillati</taxon>
        <taxon>Cyanobacteriota</taxon>
        <taxon>Cyanophyceae</taxon>
        <taxon>Pseudanabaenales</taxon>
        <taxon>Pseudanabaenaceae</taxon>
        <taxon>Pseudanabaena</taxon>
        <taxon>Pseudanabaena cinerea</taxon>
    </lineage>
</organism>
<dbReference type="AlphaFoldDB" id="A0A926UT90"/>
<keyword evidence="2" id="KW-1185">Reference proteome</keyword>
<reference evidence="1" key="1">
    <citation type="journal article" date="2015" name="ISME J.">
        <title>Draft Genome Sequence of Streptomyces incarnatus NRRL8089, which Produces the Nucleoside Antibiotic Sinefungin.</title>
        <authorList>
            <person name="Oshima K."/>
            <person name="Hattori M."/>
            <person name="Shimizu H."/>
            <person name="Fukuda K."/>
            <person name="Nemoto M."/>
            <person name="Inagaki K."/>
            <person name="Tamura T."/>
        </authorList>
    </citation>
    <scope>NUCLEOTIDE SEQUENCE</scope>
    <source>
        <strain evidence="1">FACHB-1277</strain>
    </source>
</reference>
<accession>A0A926UT90</accession>
<evidence type="ECO:0000313" key="2">
    <source>
        <dbReference type="Proteomes" id="UP000631421"/>
    </source>
</evidence>
<evidence type="ECO:0000313" key="1">
    <source>
        <dbReference type="EMBL" id="MBD2150659.1"/>
    </source>
</evidence>
<dbReference type="Proteomes" id="UP000631421">
    <property type="component" value="Unassembled WGS sequence"/>
</dbReference>
<name>A0A926UT90_9CYAN</name>